<protein>
    <recommendedName>
        <fullName evidence="2">Rhs-family protein</fullName>
    </recommendedName>
</protein>
<dbReference type="Gene3D" id="2.180.10.10">
    <property type="entry name" value="RHS repeat-associated core"/>
    <property type="match status" value="1"/>
</dbReference>
<organism evidence="1">
    <name type="scientific">hydrothermal vent metagenome</name>
    <dbReference type="NCBI Taxonomy" id="652676"/>
    <lineage>
        <taxon>unclassified sequences</taxon>
        <taxon>metagenomes</taxon>
        <taxon>ecological metagenomes</taxon>
    </lineage>
</organism>
<accession>A0A3B1B3F4</accession>
<gene>
    <name evidence="1" type="ORF">MNBD_GAMMA26-235</name>
</gene>
<dbReference type="InterPro" id="IPR031325">
    <property type="entry name" value="RHS_repeat"/>
</dbReference>
<evidence type="ECO:0000313" key="1">
    <source>
        <dbReference type="EMBL" id="VAX06483.1"/>
    </source>
</evidence>
<sequence>MAHNFARHISSANTGALAYRNNGQVFAFNQDGTNWQGDADIPDTLVAIVDTNNNRTGWLYATPKDTVEQYNAAGQLTQVTNRLGKTQSLIYDLATADGGDNNSATLDKVTGFAGDTMTFGYNTGTPYPERITSMTDPNGQTYRYAYDTADNLLSVSYPDDTPNNDKDNPTRLYHYENTTFPHHLTGITDKAGRRDINWVYDSQGRAISAELVADRHKSTIAYNADGSATVTTYQHNDQGQEISRTEAAGTTTTQWHVNFNMPARITEPGKVVEFKYDAQGRLTSQIIRSIP</sequence>
<reference evidence="1" key="1">
    <citation type="submission" date="2018-06" db="EMBL/GenBank/DDBJ databases">
        <authorList>
            <person name="Zhirakovskaya E."/>
        </authorList>
    </citation>
    <scope>NUCLEOTIDE SEQUENCE</scope>
</reference>
<dbReference type="AlphaFoldDB" id="A0A3B1B3F4"/>
<dbReference type="InterPro" id="IPR006530">
    <property type="entry name" value="YD"/>
</dbReference>
<dbReference type="Pfam" id="PF05593">
    <property type="entry name" value="RHS_repeat"/>
    <property type="match status" value="1"/>
</dbReference>
<name>A0A3B1B3F4_9ZZZZ</name>
<evidence type="ECO:0008006" key="2">
    <source>
        <dbReference type="Google" id="ProtNLM"/>
    </source>
</evidence>
<proteinExistence type="predicted"/>
<dbReference type="EMBL" id="UOFX01000012">
    <property type="protein sequence ID" value="VAX06483.1"/>
    <property type="molecule type" value="Genomic_DNA"/>
</dbReference>
<dbReference type="NCBIfam" id="TIGR01643">
    <property type="entry name" value="YD_repeat_2x"/>
    <property type="match status" value="3"/>
</dbReference>